<evidence type="ECO:0000256" key="1">
    <source>
        <dbReference type="SAM" id="MobiDB-lite"/>
    </source>
</evidence>
<reference evidence="5 6" key="1">
    <citation type="submission" date="2021-04" db="EMBL/GenBank/DDBJ databases">
        <title>Pseudomonas boanensis sp. nov., a bacterium isolated from river water used for household purposes in Boane District, Mozambique.</title>
        <authorList>
            <person name="Nicklasson M."/>
            <person name="Martin-Rodriguez A.J."/>
            <person name="Thorell K."/>
            <person name="Neves L."/>
            <person name="Mussagy A."/>
            <person name="Rydberg H.A."/>
            <person name="Hernroth B."/>
            <person name="Svensson-Stadler L."/>
            <person name="Sjoling A."/>
        </authorList>
    </citation>
    <scope>NUCLEOTIDE SEQUENCE [LARGE SCALE GENOMIC DNA]</scope>
    <source>
        <strain evidence="5 6">DB1</strain>
    </source>
</reference>
<sequence length="617" mass="70372">MKRIFPYLTLCTCINSLATPSLPAEHLEVLAADPYWIALGHYETGKLGGWRSYVDDEKFFLADNGASDPAAELRATLDALYAPADLGDQHPQCTYPARTRWLRDQLRLTDLPHPACAEYRAWFADINPHSTVLVFPAAYLNSPSSMFGHTLLRIDQADVHENNTAMLSYALNFGAFIEGADNSILYAWKGLMGGYPGLFALVPYRDKLSEYSRLENRDLWEYRLNLTAEETGRMVEHVWELKQVRFDYYFFDENCSYRLLELLEIARPGIELTEEFPITAIPTDTVRAVKQAGLVQSIDYRPSREKELLARAEPLDHDEQQWVLRLADDTRLLDDPALLSLQAERRALIQDAAFRLVRYRSTGEQRTRENSVRSFELLQAISRNPPQPLDVDRPALPEEGHESRTWQLGAGSRDDRAFAEYGLRMAYHDLNDNLEGFPIGAQIEILQLKLRQYENNHWQLQRLDLATIRSLTPRSELLKPWSWQVAGGLERAPGEDDDERLVSHLNGGVGGSWQLGEEALGFAMATARIEHNEDFAPFIASAAGFDTGLLWHNALGSLTLEAAGNYFHNGEVRRRLSLNQQWEISRNLGLRFSAQREFSQLASPVNEVMLELKWYHY</sequence>
<evidence type="ECO:0000313" key="6">
    <source>
        <dbReference type="Proteomes" id="UP001519667"/>
    </source>
</evidence>
<feature type="domain" description="DUF7840" evidence="3">
    <location>
        <begin position="396"/>
        <end position="615"/>
    </location>
</feature>
<dbReference type="InterPro" id="IPR025178">
    <property type="entry name" value="Lnb_N"/>
</dbReference>
<dbReference type="InterPro" id="IPR057165">
    <property type="entry name" value="DUF7843"/>
</dbReference>
<feature type="compositionally biased region" description="Basic and acidic residues" evidence="1">
    <location>
        <begin position="390"/>
        <end position="404"/>
    </location>
</feature>
<proteinExistence type="predicted"/>
<name>A0ABS5XMT5_9GAMM</name>
<dbReference type="Pfam" id="PF25225">
    <property type="entry name" value="DUF7843"/>
    <property type="match status" value="1"/>
</dbReference>
<evidence type="ECO:0000313" key="5">
    <source>
        <dbReference type="EMBL" id="MBT8769021.1"/>
    </source>
</evidence>
<gene>
    <name evidence="5" type="ORF">J7302_23210</name>
</gene>
<dbReference type="EMBL" id="JAGTIS010000019">
    <property type="protein sequence ID" value="MBT8769021.1"/>
    <property type="molecule type" value="Genomic_DNA"/>
</dbReference>
<protein>
    <submittedName>
        <fullName evidence="5">DUF4105 domain-containing protein</fullName>
    </submittedName>
</protein>
<dbReference type="Proteomes" id="UP001519667">
    <property type="component" value="Unassembled WGS sequence"/>
</dbReference>
<evidence type="ECO:0000259" key="4">
    <source>
        <dbReference type="Pfam" id="PF25225"/>
    </source>
</evidence>
<evidence type="ECO:0000259" key="2">
    <source>
        <dbReference type="Pfam" id="PF13387"/>
    </source>
</evidence>
<organism evidence="5 6">
    <name type="scientific">Metapseudomonas boanensis</name>
    <dbReference type="NCBI Taxonomy" id="2822138"/>
    <lineage>
        <taxon>Bacteria</taxon>
        <taxon>Pseudomonadati</taxon>
        <taxon>Pseudomonadota</taxon>
        <taxon>Gammaproteobacteria</taxon>
        <taxon>Pseudomonadales</taxon>
        <taxon>Pseudomonadaceae</taxon>
        <taxon>Metapseudomonas</taxon>
    </lineage>
</organism>
<comment type="caution">
    <text evidence="5">The sequence shown here is derived from an EMBL/GenBank/DDBJ whole genome shotgun (WGS) entry which is preliminary data.</text>
</comment>
<feature type="domain" description="Lnb N-terminal periplasmic" evidence="2">
    <location>
        <begin position="119"/>
        <end position="291"/>
    </location>
</feature>
<feature type="region of interest" description="Disordered" evidence="1">
    <location>
        <begin position="385"/>
        <end position="404"/>
    </location>
</feature>
<keyword evidence="6" id="KW-1185">Reference proteome</keyword>
<dbReference type="Pfam" id="PF13387">
    <property type="entry name" value="Lnb_N"/>
    <property type="match status" value="1"/>
</dbReference>
<dbReference type="Pfam" id="PF25222">
    <property type="entry name" value="DUF7840"/>
    <property type="match status" value="1"/>
</dbReference>
<feature type="domain" description="DUF7843" evidence="4">
    <location>
        <begin position="30"/>
        <end position="105"/>
    </location>
</feature>
<accession>A0ABS5XMT5</accession>
<evidence type="ECO:0000259" key="3">
    <source>
        <dbReference type="Pfam" id="PF25222"/>
    </source>
</evidence>
<dbReference type="RefSeq" id="WP_215380293.1">
    <property type="nucleotide sequence ID" value="NZ_JAGTIS010000019.1"/>
</dbReference>
<dbReference type="InterPro" id="IPR057162">
    <property type="entry name" value="DUF7840"/>
</dbReference>